<evidence type="ECO:0000313" key="1">
    <source>
        <dbReference type="EMBL" id="KAF6078491.1"/>
    </source>
</evidence>
<evidence type="ECO:0000313" key="2">
    <source>
        <dbReference type="Proteomes" id="UP000664940"/>
    </source>
</evidence>
<organism evidence="1 2">
    <name type="scientific">Phyllostomus discolor</name>
    <name type="common">pale spear-nosed bat</name>
    <dbReference type="NCBI Taxonomy" id="89673"/>
    <lineage>
        <taxon>Eukaryota</taxon>
        <taxon>Metazoa</taxon>
        <taxon>Chordata</taxon>
        <taxon>Craniata</taxon>
        <taxon>Vertebrata</taxon>
        <taxon>Euteleostomi</taxon>
        <taxon>Mammalia</taxon>
        <taxon>Eutheria</taxon>
        <taxon>Laurasiatheria</taxon>
        <taxon>Chiroptera</taxon>
        <taxon>Yangochiroptera</taxon>
        <taxon>Phyllostomidae</taxon>
        <taxon>Phyllostominae</taxon>
        <taxon>Phyllostomus</taxon>
    </lineage>
</organism>
<gene>
    <name evidence="1" type="ORF">HJG60_009284</name>
</gene>
<comment type="caution">
    <text evidence="1">The sequence shown here is derived from an EMBL/GenBank/DDBJ whole genome shotgun (WGS) entry which is preliminary data.</text>
</comment>
<reference evidence="1 2" key="1">
    <citation type="journal article" date="2020" name="Nature">
        <title>Six reference-quality genomes reveal evolution of bat adaptations.</title>
        <authorList>
            <person name="Jebb D."/>
            <person name="Huang Z."/>
            <person name="Pippel M."/>
            <person name="Hughes G.M."/>
            <person name="Lavrichenko K."/>
            <person name="Devanna P."/>
            <person name="Winkler S."/>
            <person name="Jermiin L.S."/>
            <person name="Skirmuntt E.C."/>
            <person name="Katzourakis A."/>
            <person name="Burkitt-Gray L."/>
            <person name="Ray D.A."/>
            <person name="Sullivan K.A.M."/>
            <person name="Roscito J.G."/>
            <person name="Kirilenko B.M."/>
            <person name="Davalos L.M."/>
            <person name="Corthals A.P."/>
            <person name="Power M.L."/>
            <person name="Jones G."/>
            <person name="Ransome R.D."/>
            <person name="Dechmann D.K.N."/>
            <person name="Locatelli A.G."/>
            <person name="Puechmaille S.J."/>
            <person name="Fedrigo O."/>
            <person name="Jarvis E.D."/>
            <person name="Hiller M."/>
            <person name="Vernes S.C."/>
            <person name="Myers E.W."/>
            <person name="Teeling E.C."/>
        </authorList>
    </citation>
    <scope>NUCLEOTIDE SEQUENCE [LARGE SCALE GENOMIC DNA]</scope>
    <source>
        <strain evidence="1">Bat1K_MPI-CBG_1</strain>
    </source>
</reference>
<dbReference type="EMBL" id="JABVXQ010000014">
    <property type="protein sequence ID" value="KAF6078491.1"/>
    <property type="molecule type" value="Genomic_DNA"/>
</dbReference>
<dbReference type="Proteomes" id="UP000664940">
    <property type="component" value="Unassembled WGS sequence"/>
</dbReference>
<accession>A0A834DG04</accession>
<sequence length="181" mass="19294">MEGTARDGSGRVKVSWAGRGCRWGRGPVGLASSDETPDTVAHVGPLSPWKGLRSPSLPRTWCQGPALSSCLQVRAQITAGGRTRRVSASGQPHLPSRSLSRALESLKGPSGHGELGVQSLQWGRVSWFHPSYRLCCLLVSPTLSCMDDFPSLPLCSPRTPDQCCKDLETKCGCPVASSAPR</sequence>
<dbReference type="AlphaFoldDB" id="A0A834DG04"/>
<protein>
    <submittedName>
        <fullName evidence="1">Uncharacterized protein</fullName>
    </submittedName>
</protein>
<name>A0A834DG04_9CHIR</name>
<proteinExistence type="predicted"/>